<organism evidence="1 2">
    <name type="scientific">Catharanthus roseus</name>
    <name type="common">Madagascar periwinkle</name>
    <name type="synonym">Vinca rosea</name>
    <dbReference type="NCBI Taxonomy" id="4058"/>
    <lineage>
        <taxon>Eukaryota</taxon>
        <taxon>Viridiplantae</taxon>
        <taxon>Streptophyta</taxon>
        <taxon>Embryophyta</taxon>
        <taxon>Tracheophyta</taxon>
        <taxon>Spermatophyta</taxon>
        <taxon>Magnoliopsida</taxon>
        <taxon>eudicotyledons</taxon>
        <taxon>Gunneridae</taxon>
        <taxon>Pentapetalae</taxon>
        <taxon>asterids</taxon>
        <taxon>lamiids</taxon>
        <taxon>Gentianales</taxon>
        <taxon>Apocynaceae</taxon>
        <taxon>Rauvolfioideae</taxon>
        <taxon>Vinceae</taxon>
        <taxon>Catharanthinae</taxon>
        <taxon>Catharanthus</taxon>
    </lineage>
</organism>
<keyword evidence="2" id="KW-1185">Reference proteome</keyword>
<dbReference type="EMBL" id="CM044702">
    <property type="protein sequence ID" value="KAI5675433.1"/>
    <property type="molecule type" value="Genomic_DNA"/>
</dbReference>
<name>A0ACC0BSD4_CATRO</name>
<evidence type="ECO:0000313" key="1">
    <source>
        <dbReference type="EMBL" id="KAI5675433.1"/>
    </source>
</evidence>
<sequence>MDLVSDWVKGDTFQTAAVYTCFTPARLKQSWAKIVWNPTFPPKFSFIMWLTVLGRLPMIDSLTFLEVDRTCNLCKQNEETLSHLCFACPFRGDTWTAIQEWTGLPRRMTTMQSCLKWLNKDCRGTSWTCEENFILQQLCNVYGSVKTKLFVSLIFRIGTTLFLGVERITECFYYLVGHGGKKFLTPILSETDVSLLFKFGTSTGLIDVYVVQHLDIRIFPKAKVIAKAKAEVYGKRNNLKEKSNSTVVKKRTPRKKQYIGKRKRKVGESIDIEFQQLKVEFQHPLIEFQDATTQFQQCEIEFQQPETHLQQKKAEGRNTIDSVVINNEDSAEYNSNELRSGSDSGSDDNEGRLKKRHERFRPEIDMEDPKFEASLINESKDALNDAERVKGERIIDWHMRTLNDEHKCSRSFDPRIVGPKYLSKSGQNIWPRSEKPTLLPPKILKLLGRPKKLRRKDPYESEKIRTVGELHKMKRVSNGPNTCKNCGQKGTTKGNASEAQNQPDDLNISSQANIMAMKTFVNSQIYCYYFWIDIDFGLILVSAFAVAVTSQRSPNIVAPCTIS</sequence>
<dbReference type="Proteomes" id="UP001060085">
    <property type="component" value="Linkage Group LG02"/>
</dbReference>
<comment type="caution">
    <text evidence="1">The sequence shown here is derived from an EMBL/GenBank/DDBJ whole genome shotgun (WGS) entry which is preliminary data.</text>
</comment>
<gene>
    <name evidence="1" type="ORF">M9H77_06383</name>
</gene>
<protein>
    <submittedName>
        <fullName evidence="1">Uncharacterized protein</fullName>
    </submittedName>
</protein>
<proteinExistence type="predicted"/>
<accession>A0ACC0BSD4</accession>
<reference evidence="2" key="1">
    <citation type="journal article" date="2023" name="Nat. Plants">
        <title>Single-cell RNA sequencing provides a high-resolution roadmap for understanding the multicellular compartmentation of specialized metabolism.</title>
        <authorList>
            <person name="Sun S."/>
            <person name="Shen X."/>
            <person name="Li Y."/>
            <person name="Li Y."/>
            <person name="Wang S."/>
            <person name="Li R."/>
            <person name="Zhang H."/>
            <person name="Shen G."/>
            <person name="Guo B."/>
            <person name="Wei J."/>
            <person name="Xu J."/>
            <person name="St-Pierre B."/>
            <person name="Chen S."/>
            <person name="Sun C."/>
        </authorList>
    </citation>
    <scope>NUCLEOTIDE SEQUENCE [LARGE SCALE GENOMIC DNA]</scope>
</reference>
<evidence type="ECO:0000313" key="2">
    <source>
        <dbReference type="Proteomes" id="UP001060085"/>
    </source>
</evidence>